<dbReference type="InterPro" id="IPR043519">
    <property type="entry name" value="NT_sf"/>
</dbReference>
<feature type="region of interest" description="Disordered" evidence="1">
    <location>
        <begin position="135"/>
        <end position="156"/>
    </location>
</feature>
<evidence type="ECO:0000313" key="2">
    <source>
        <dbReference type="EMBL" id="GLI34937.1"/>
    </source>
</evidence>
<keyword evidence="3" id="KW-1185">Reference proteome</keyword>
<sequence length="156" mass="17999">MNLYDEFFSMISMLNKLGIRYAVVGGIALAFHGRPRFTRGVDFLVHHKDMDLLKTALERLGYEETAEPWMLTNTTLILHRFLKVEGHDELMIDILLASDDEHLRVIQDAVVAESEVGQVPVAARRDIIWMKRSRNSDQDRVDISELEENDENRESS</sequence>
<dbReference type="EMBL" id="BSDR01000001">
    <property type="protein sequence ID" value="GLI34937.1"/>
    <property type="molecule type" value="Genomic_DNA"/>
</dbReference>
<organism evidence="2 3">
    <name type="scientific">Desulforhabdus amnigena</name>
    <dbReference type="NCBI Taxonomy" id="40218"/>
    <lineage>
        <taxon>Bacteria</taxon>
        <taxon>Pseudomonadati</taxon>
        <taxon>Thermodesulfobacteriota</taxon>
        <taxon>Syntrophobacteria</taxon>
        <taxon>Syntrophobacterales</taxon>
        <taxon>Syntrophobacteraceae</taxon>
        <taxon>Desulforhabdus</taxon>
    </lineage>
</organism>
<evidence type="ECO:0008006" key="4">
    <source>
        <dbReference type="Google" id="ProtNLM"/>
    </source>
</evidence>
<name>A0A9W6FU66_9BACT</name>
<reference evidence="2" key="1">
    <citation type="submission" date="2022-12" db="EMBL/GenBank/DDBJ databases">
        <title>Reference genome sequencing for broad-spectrum identification of bacterial and archaeal isolates by mass spectrometry.</title>
        <authorList>
            <person name="Sekiguchi Y."/>
            <person name="Tourlousse D.M."/>
        </authorList>
    </citation>
    <scope>NUCLEOTIDE SEQUENCE</scope>
    <source>
        <strain evidence="2">ASRB1</strain>
    </source>
</reference>
<evidence type="ECO:0000256" key="1">
    <source>
        <dbReference type="SAM" id="MobiDB-lite"/>
    </source>
</evidence>
<evidence type="ECO:0000313" key="3">
    <source>
        <dbReference type="Proteomes" id="UP001144372"/>
    </source>
</evidence>
<feature type="compositionally biased region" description="Acidic residues" evidence="1">
    <location>
        <begin position="144"/>
        <end position="156"/>
    </location>
</feature>
<dbReference type="RefSeq" id="WP_281794411.1">
    <property type="nucleotide sequence ID" value="NZ_BSDR01000001.1"/>
</dbReference>
<dbReference type="Gene3D" id="3.30.460.40">
    <property type="match status" value="1"/>
</dbReference>
<accession>A0A9W6FU66</accession>
<dbReference type="AlphaFoldDB" id="A0A9W6FU66"/>
<protein>
    <recommendedName>
        <fullName evidence="4">Nucleotidyltransferase family protein</fullName>
    </recommendedName>
</protein>
<comment type="caution">
    <text evidence="2">The sequence shown here is derived from an EMBL/GenBank/DDBJ whole genome shotgun (WGS) entry which is preliminary data.</text>
</comment>
<proteinExistence type="predicted"/>
<dbReference type="Proteomes" id="UP001144372">
    <property type="component" value="Unassembled WGS sequence"/>
</dbReference>
<dbReference type="SUPFAM" id="SSF81301">
    <property type="entry name" value="Nucleotidyltransferase"/>
    <property type="match status" value="1"/>
</dbReference>
<gene>
    <name evidence="2" type="ORF">DAMNIGENAA_23700</name>
</gene>